<keyword evidence="2" id="KW-1185">Reference proteome</keyword>
<comment type="caution">
    <text evidence="1">The sequence shown here is derived from an EMBL/GenBank/DDBJ whole genome shotgun (WGS) entry which is preliminary data.</text>
</comment>
<evidence type="ECO:0000313" key="2">
    <source>
        <dbReference type="Proteomes" id="UP000798662"/>
    </source>
</evidence>
<dbReference type="EMBL" id="CM020619">
    <property type="protein sequence ID" value="KAK1866461.1"/>
    <property type="molecule type" value="Genomic_DNA"/>
</dbReference>
<reference evidence="1" key="1">
    <citation type="submission" date="2019-11" db="EMBL/GenBank/DDBJ databases">
        <title>Nori genome reveals adaptations in red seaweeds to the harsh intertidal environment.</title>
        <authorList>
            <person name="Wang D."/>
            <person name="Mao Y."/>
        </authorList>
    </citation>
    <scope>NUCLEOTIDE SEQUENCE</scope>
    <source>
        <tissue evidence="1">Gametophyte</tissue>
    </source>
</reference>
<sequence length="295" mass="28870">MGAIRSTLWVAALWVTAVVASTATASPCGGGSQLPAPTPSPLPTLKATGGAVGDDCCDVTCGIIPPLPCRDGLTCVAPEPTVEPGVVLDGFVGTCTAATPKPTTAATPKPTGGAVGDDCCDVTCGIIPPLPCRDGLTCVAPEPTVEPGVVLDGFVGTCTAATPKPTTAATPKPTGGAVGDDCCDVTCGIIPPLPCRDGLTCVAPEPTVEPGVVLDGFVGTCTAATPKPTTAATPKPTGGAVGDDCCDVTCGIIPPLPCRDGLTCVAPEPTVEPGVVLDGWVGKCEGGGRGGSTYY</sequence>
<dbReference type="Proteomes" id="UP000798662">
    <property type="component" value="Chromosome 2"/>
</dbReference>
<proteinExistence type="predicted"/>
<name>A0ACC3C853_PYRYE</name>
<evidence type="ECO:0000313" key="1">
    <source>
        <dbReference type="EMBL" id="KAK1866461.1"/>
    </source>
</evidence>
<organism evidence="1 2">
    <name type="scientific">Pyropia yezoensis</name>
    <name type="common">Susabi-nori</name>
    <name type="synonym">Porphyra yezoensis</name>
    <dbReference type="NCBI Taxonomy" id="2788"/>
    <lineage>
        <taxon>Eukaryota</taxon>
        <taxon>Rhodophyta</taxon>
        <taxon>Bangiophyceae</taxon>
        <taxon>Bangiales</taxon>
        <taxon>Bangiaceae</taxon>
        <taxon>Pyropia</taxon>
    </lineage>
</organism>
<protein>
    <submittedName>
        <fullName evidence="1">Uncharacterized protein</fullName>
    </submittedName>
</protein>
<gene>
    <name evidence="1" type="ORF">I4F81_008979</name>
</gene>
<accession>A0ACC3C853</accession>